<dbReference type="PANTHER" id="PTHR30136">
    <property type="entry name" value="HELIX-TURN-HELIX TRANSCRIPTIONAL REGULATOR, ICLR FAMILY"/>
    <property type="match status" value="1"/>
</dbReference>
<dbReference type="InterPro" id="IPR014757">
    <property type="entry name" value="Tscrpt_reg_IclR_C"/>
</dbReference>
<dbReference type="Proteomes" id="UP000186002">
    <property type="component" value="Unassembled WGS sequence"/>
</dbReference>
<evidence type="ECO:0000259" key="4">
    <source>
        <dbReference type="PROSITE" id="PS51077"/>
    </source>
</evidence>
<sequence length="259" mass="28149">MVMISVRMLNKTDFIGSLAKGLKVIEAFRAERPRLAISDVSEITGLDRATARRCLLTLHELGYAAYDGKFFTLTPRIMRLGMGALAALPLAQMVQPWLDQLSEQIGQSTSVSILDENEIVYIARAVQRRVMSIGLMPGSRLPAHSTSMGRVLLSGLPEAEARALIESSDLTPRTAFSLTDPEEIMKRIGLVREQGYAVIDQEVESGLRSIAVPLYGSSGRMVAALNTGVAAVQAEAGDLVPLYLAALLKVQDGLRRVLR</sequence>
<protein>
    <submittedName>
        <fullName evidence="6">Transcriptional regulator, IclR family</fullName>
    </submittedName>
</protein>
<reference evidence="6 7" key="1">
    <citation type="submission" date="2016-11" db="EMBL/GenBank/DDBJ databases">
        <authorList>
            <person name="Jaros S."/>
            <person name="Januszkiewicz K."/>
            <person name="Wedrychowicz H."/>
        </authorList>
    </citation>
    <scope>NUCLEOTIDE SEQUENCE [LARGE SCALE GENOMIC DNA]</scope>
    <source>
        <strain evidence="6 7">DSM 22153</strain>
    </source>
</reference>
<organism evidence="6 7">
    <name type="scientific">Roseibium suaedae</name>
    <dbReference type="NCBI Taxonomy" id="735517"/>
    <lineage>
        <taxon>Bacteria</taxon>
        <taxon>Pseudomonadati</taxon>
        <taxon>Pseudomonadota</taxon>
        <taxon>Alphaproteobacteria</taxon>
        <taxon>Hyphomicrobiales</taxon>
        <taxon>Stappiaceae</taxon>
        <taxon>Roseibium</taxon>
    </lineage>
</organism>
<dbReference type="GO" id="GO:0045892">
    <property type="term" value="P:negative regulation of DNA-templated transcription"/>
    <property type="evidence" value="ECO:0007669"/>
    <property type="project" value="TreeGrafter"/>
</dbReference>
<dbReference type="AlphaFoldDB" id="A0A1M7J597"/>
<evidence type="ECO:0000259" key="5">
    <source>
        <dbReference type="PROSITE" id="PS51078"/>
    </source>
</evidence>
<dbReference type="GO" id="GO:0045893">
    <property type="term" value="P:positive regulation of DNA-templated transcription"/>
    <property type="evidence" value="ECO:0007669"/>
    <property type="project" value="InterPro"/>
</dbReference>
<dbReference type="PANTHER" id="PTHR30136:SF34">
    <property type="entry name" value="TRANSCRIPTIONAL REGULATOR"/>
    <property type="match status" value="1"/>
</dbReference>
<feature type="domain" description="HTH iclR-type" evidence="4">
    <location>
        <begin position="15"/>
        <end position="75"/>
    </location>
</feature>
<proteinExistence type="predicted"/>
<dbReference type="GO" id="GO:0003700">
    <property type="term" value="F:DNA-binding transcription factor activity"/>
    <property type="evidence" value="ECO:0007669"/>
    <property type="project" value="TreeGrafter"/>
</dbReference>
<dbReference type="SMART" id="SM00346">
    <property type="entry name" value="HTH_ICLR"/>
    <property type="match status" value="1"/>
</dbReference>
<keyword evidence="3" id="KW-0804">Transcription</keyword>
<dbReference type="Gene3D" id="3.30.450.40">
    <property type="match status" value="1"/>
</dbReference>
<feature type="domain" description="IclR-ED" evidence="5">
    <location>
        <begin position="76"/>
        <end position="259"/>
    </location>
</feature>
<keyword evidence="2" id="KW-0238">DNA-binding</keyword>
<dbReference type="PROSITE" id="PS51077">
    <property type="entry name" value="HTH_ICLR"/>
    <property type="match status" value="1"/>
</dbReference>
<dbReference type="InterPro" id="IPR005471">
    <property type="entry name" value="Tscrpt_reg_IclR_N"/>
</dbReference>
<dbReference type="InterPro" id="IPR036390">
    <property type="entry name" value="WH_DNA-bd_sf"/>
</dbReference>
<dbReference type="InterPro" id="IPR029016">
    <property type="entry name" value="GAF-like_dom_sf"/>
</dbReference>
<dbReference type="GO" id="GO:0046278">
    <property type="term" value="P:3,4-dihydroxybenzoate metabolic process"/>
    <property type="evidence" value="ECO:0007669"/>
    <property type="project" value="InterPro"/>
</dbReference>
<dbReference type="STRING" id="735517.SAMN05444272_2731"/>
<name>A0A1M7J597_9HYPH</name>
<evidence type="ECO:0000256" key="3">
    <source>
        <dbReference type="ARBA" id="ARBA00023163"/>
    </source>
</evidence>
<evidence type="ECO:0000256" key="1">
    <source>
        <dbReference type="ARBA" id="ARBA00023015"/>
    </source>
</evidence>
<dbReference type="NCBIfam" id="TIGR02431">
    <property type="entry name" value="pcaR_pcaU"/>
    <property type="match status" value="1"/>
</dbReference>
<accession>A0A1M7J597</accession>
<evidence type="ECO:0000313" key="6">
    <source>
        <dbReference type="EMBL" id="SHM48081.1"/>
    </source>
</evidence>
<dbReference type="GO" id="GO:0003677">
    <property type="term" value="F:DNA binding"/>
    <property type="evidence" value="ECO:0007669"/>
    <property type="project" value="UniProtKB-KW"/>
</dbReference>
<dbReference type="Pfam" id="PF01614">
    <property type="entry name" value="IclR_C"/>
    <property type="match status" value="1"/>
</dbReference>
<dbReference type="PROSITE" id="PS51078">
    <property type="entry name" value="ICLR_ED"/>
    <property type="match status" value="1"/>
</dbReference>
<dbReference type="InterPro" id="IPR036388">
    <property type="entry name" value="WH-like_DNA-bd_sf"/>
</dbReference>
<dbReference type="SUPFAM" id="SSF55781">
    <property type="entry name" value="GAF domain-like"/>
    <property type="match status" value="1"/>
</dbReference>
<dbReference type="Pfam" id="PF09339">
    <property type="entry name" value="HTH_IclR"/>
    <property type="match status" value="1"/>
</dbReference>
<dbReference type="EMBL" id="FRBW01000002">
    <property type="protein sequence ID" value="SHM48081.1"/>
    <property type="molecule type" value="Genomic_DNA"/>
</dbReference>
<keyword evidence="1" id="KW-0805">Transcription regulation</keyword>
<dbReference type="InterPro" id="IPR050707">
    <property type="entry name" value="HTH_MetabolicPath_Reg"/>
</dbReference>
<keyword evidence="7" id="KW-1185">Reference proteome</keyword>
<gene>
    <name evidence="6" type="ORF">SAMN05444272_2731</name>
</gene>
<dbReference type="SUPFAM" id="SSF46785">
    <property type="entry name" value="Winged helix' DNA-binding domain"/>
    <property type="match status" value="1"/>
</dbReference>
<evidence type="ECO:0000256" key="2">
    <source>
        <dbReference type="ARBA" id="ARBA00023125"/>
    </source>
</evidence>
<dbReference type="InterPro" id="IPR012794">
    <property type="entry name" value="PcaR_PcaU"/>
</dbReference>
<evidence type="ECO:0000313" key="7">
    <source>
        <dbReference type="Proteomes" id="UP000186002"/>
    </source>
</evidence>
<dbReference type="Gene3D" id="1.10.10.10">
    <property type="entry name" value="Winged helix-like DNA-binding domain superfamily/Winged helix DNA-binding domain"/>
    <property type="match status" value="1"/>
</dbReference>